<protein>
    <submittedName>
        <fullName evidence="1">Uncharacterized protein</fullName>
    </submittedName>
</protein>
<dbReference type="AlphaFoldDB" id="A0A397V1V8"/>
<accession>A0A397V1V8</accession>
<evidence type="ECO:0000313" key="1">
    <source>
        <dbReference type="EMBL" id="RIB16395.1"/>
    </source>
</evidence>
<organism evidence="1 2">
    <name type="scientific">Gigaspora rosea</name>
    <dbReference type="NCBI Taxonomy" id="44941"/>
    <lineage>
        <taxon>Eukaryota</taxon>
        <taxon>Fungi</taxon>
        <taxon>Fungi incertae sedis</taxon>
        <taxon>Mucoromycota</taxon>
        <taxon>Glomeromycotina</taxon>
        <taxon>Glomeromycetes</taxon>
        <taxon>Diversisporales</taxon>
        <taxon>Gigasporaceae</taxon>
        <taxon>Gigaspora</taxon>
    </lineage>
</organism>
<gene>
    <name evidence="1" type="ORF">C2G38_2038611</name>
</gene>
<evidence type="ECO:0000313" key="2">
    <source>
        <dbReference type="Proteomes" id="UP000266673"/>
    </source>
</evidence>
<dbReference type="STRING" id="44941.A0A397V1V8"/>
<dbReference type="EMBL" id="QKWP01000679">
    <property type="protein sequence ID" value="RIB16395.1"/>
    <property type="molecule type" value="Genomic_DNA"/>
</dbReference>
<comment type="caution">
    <text evidence="1">The sequence shown here is derived from an EMBL/GenBank/DDBJ whole genome shotgun (WGS) entry which is preliminary data.</text>
</comment>
<sequence length="105" mass="12341">MVYNYDWSSTVLGPIDSWDPALKNALNMCLHSAFSTYLCICTDWISIYNPALVKPLKETWLEVYKVLNSQFESIRVSRKGIYFNNFCYAVQRDGYEEDIFFKHGF</sequence>
<reference evidence="1 2" key="1">
    <citation type="submission" date="2018-06" db="EMBL/GenBank/DDBJ databases">
        <title>Comparative genomics reveals the genomic features of Rhizophagus irregularis, R. cerebriforme, R. diaphanum and Gigaspora rosea, and their symbiotic lifestyle signature.</title>
        <authorList>
            <person name="Morin E."/>
            <person name="San Clemente H."/>
            <person name="Chen E.C.H."/>
            <person name="De La Providencia I."/>
            <person name="Hainaut M."/>
            <person name="Kuo A."/>
            <person name="Kohler A."/>
            <person name="Murat C."/>
            <person name="Tang N."/>
            <person name="Roy S."/>
            <person name="Loubradou J."/>
            <person name="Henrissat B."/>
            <person name="Grigoriev I.V."/>
            <person name="Corradi N."/>
            <person name="Roux C."/>
            <person name="Martin F.M."/>
        </authorList>
    </citation>
    <scope>NUCLEOTIDE SEQUENCE [LARGE SCALE GENOMIC DNA]</scope>
    <source>
        <strain evidence="1 2">DAOM 194757</strain>
    </source>
</reference>
<name>A0A397V1V8_9GLOM</name>
<dbReference type="Proteomes" id="UP000266673">
    <property type="component" value="Unassembled WGS sequence"/>
</dbReference>
<proteinExistence type="predicted"/>
<keyword evidence="2" id="KW-1185">Reference proteome</keyword>
<dbReference type="OrthoDB" id="5378913at2759"/>